<keyword evidence="2" id="KW-1185">Reference proteome</keyword>
<dbReference type="OrthoDB" id="5194526at2"/>
<proteinExistence type="predicted"/>
<dbReference type="Proteomes" id="UP000298781">
    <property type="component" value="Chromosome"/>
</dbReference>
<accession>A0A4D7B551</accession>
<sequence length="163" mass="17566">MDRSPSATLPQPPVDGRQSERALAIARGTTRLMAALDFAVVAELPLPSGRRADLVALNPAGTLWIIEVKSSIDDFRTDRKWGDYRAHADRVLFAVAPDFPTAILPDEAGLILADAHGAELLRDGIATPLAAATRKAMLLRFARAAAGRLTLLHDPLARGNWDL</sequence>
<dbReference type="Pfam" id="PF06319">
    <property type="entry name" value="MmcB-like"/>
    <property type="match status" value="1"/>
</dbReference>
<dbReference type="PIRSF" id="PIRSF031796">
    <property type="entry name" value="UPC031796"/>
    <property type="match status" value="1"/>
</dbReference>
<organism evidence="1 2">
    <name type="scientific">Phreatobacter stygius</name>
    <dbReference type="NCBI Taxonomy" id="1940610"/>
    <lineage>
        <taxon>Bacteria</taxon>
        <taxon>Pseudomonadati</taxon>
        <taxon>Pseudomonadota</taxon>
        <taxon>Alphaproteobacteria</taxon>
        <taxon>Hyphomicrobiales</taxon>
        <taxon>Phreatobacteraceae</taxon>
        <taxon>Phreatobacter</taxon>
    </lineage>
</organism>
<dbReference type="AlphaFoldDB" id="A0A4D7B551"/>
<reference evidence="1 2" key="1">
    <citation type="submission" date="2019-04" db="EMBL/GenBank/DDBJ databases">
        <title>Phreatobacter aquaticus sp. nov.</title>
        <authorList>
            <person name="Choi A."/>
        </authorList>
    </citation>
    <scope>NUCLEOTIDE SEQUENCE [LARGE SCALE GENOMIC DNA]</scope>
    <source>
        <strain evidence="1 2">KCTC 52518</strain>
    </source>
</reference>
<protein>
    <submittedName>
        <fullName evidence="1">MmcB family DNA repair protein</fullName>
    </submittedName>
</protein>
<dbReference type="InterPro" id="IPR009394">
    <property type="entry name" value="MmcB-like"/>
</dbReference>
<dbReference type="RefSeq" id="WP_136960668.1">
    <property type="nucleotide sequence ID" value="NZ_CP039690.1"/>
</dbReference>
<gene>
    <name evidence="1" type="ORF">E8M01_13970</name>
</gene>
<dbReference type="KEGG" id="pstg:E8M01_13970"/>
<evidence type="ECO:0000313" key="1">
    <source>
        <dbReference type="EMBL" id="QCI65220.1"/>
    </source>
</evidence>
<name>A0A4D7B551_9HYPH</name>
<evidence type="ECO:0000313" key="2">
    <source>
        <dbReference type="Proteomes" id="UP000298781"/>
    </source>
</evidence>
<dbReference type="EMBL" id="CP039690">
    <property type="protein sequence ID" value="QCI65220.1"/>
    <property type="molecule type" value="Genomic_DNA"/>
</dbReference>